<name>A0AA39R747_9LECA</name>
<evidence type="ECO:0000256" key="1">
    <source>
        <dbReference type="SAM" id="MobiDB-lite"/>
    </source>
</evidence>
<proteinExistence type="predicted"/>
<evidence type="ECO:0000313" key="2">
    <source>
        <dbReference type="EMBL" id="KAK0514909.1"/>
    </source>
</evidence>
<organism evidence="2 3">
    <name type="scientific">Cladonia borealis</name>
    <dbReference type="NCBI Taxonomy" id="184061"/>
    <lineage>
        <taxon>Eukaryota</taxon>
        <taxon>Fungi</taxon>
        <taxon>Dikarya</taxon>
        <taxon>Ascomycota</taxon>
        <taxon>Pezizomycotina</taxon>
        <taxon>Lecanoromycetes</taxon>
        <taxon>OSLEUM clade</taxon>
        <taxon>Lecanoromycetidae</taxon>
        <taxon>Lecanorales</taxon>
        <taxon>Lecanorineae</taxon>
        <taxon>Cladoniaceae</taxon>
        <taxon>Cladonia</taxon>
    </lineage>
</organism>
<feature type="compositionally biased region" description="Polar residues" evidence="1">
    <location>
        <begin position="1"/>
        <end position="10"/>
    </location>
</feature>
<gene>
    <name evidence="2" type="ORF">JMJ35_002288</name>
</gene>
<reference evidence="2" key="1">
    <citation type="submission" date="2023-03" db="EMBL/GenBank/DDBJ databases">
        <title>Complete genome of Cladonia borealis.</title>
        <authorList>
            <person name="Park H."/>
        </authorList>
    </citation>
    <scope>NUCLEOTIDE SEQUENCE</scope>
    <source>
        <strain evidence="2">ANT050790</strain>
    </source>
</reference>
<sequence>MSSPRDSTMPQIERYTSYGIGGRGNLRRPSENKIVEITPTENGQKRRTSVWDSVGGVFRRKSTTEVIEEPK</sequence>
<dbReference type="EMBL" id="JAFEKC020000004">
    <property type="protein sequence ID" value="KAK0514909.1"/>
    <property type="molecule type" value="Genomic_DNA"/>
</dbReference>
<protein>
    <submittedName>
        <fullName evidence="2">Uncharacterized protein</fullName>
    </submittedName>
</protein>
<accession>A0AA39R747</accession>
<dbReference type="AlphaFoldDB" id="A0AA39R747"/>
<keyword evidence="3" id="KW-1185">Reference proteome</keyword>
<evidence type="ECO:0000313" key="3">
    <source>
        <dbReference type="Proteomes" id="UP001166286"/>
    </source>
</evidence>
<dbReference type="Proteomes" id="UP001166286">
    <property type="component" value="Unassembled WGS sequence"/>
</dbReference>
<feature type="region of interest" description="Disordered" evidence="1">
    <location>
        <begin position="1"/>
        <end position="30"/>
    </location>
</feature>
<comment type="caution">
    <text evidence="2">The sequence shown here is derived from an EMBL/GenBank/DDBJ whole genome shotgun (WGS) entry which is preliminary data.</text>
</comment>